<reference evidence="1" key="1">
    <citation type="journal article" date="2020" name="Nature">
        <title>Giant virus diversity and host interactions through global metagenomics.</title>
        <authorList>
            <person name="Schulz F."/>
            <person name="Roux S."/>
            <person name="Paez-Espino D."/>
            <person name="Jungbluth S."/>
            <person name="Walsh D.A."/>
            <person name="Denef V.J."/>
            <person name="McMahon K.D."/>
            <person name="Konstantinidis K.T."/>
            <person name="Eloe-Fadrosh E.A."/>
            <person name="Kyrpides N.C."/>
            <person name="Woyke T."/>
        </authorList>
    </citation>
    <scope>NUCLEOTIDE SEQUENCE</scope>
    <source>
        <strain evidence="1">GVMAG-S-ERX555907-63</strain>
    </source>
</reference>
<dbReference type="AlphaFoldDB" id="A0A6C0L1R5"/>
<accession>A0A6C0L1R5</accession>
<name>A0A6C0L1R5_9ZZZZ</name>
<protein>
    <submittedName>
        <fullName evidence="1">Uncharacterized protein</fullName>
    </submittedName>
</protein>
<dbReference type="EMBL" id="MN741018">
    <property type="protein sequence ID" value="QHU22827.1"/>
    <property type="molecule type" value="Genomic_DNA"/>
</dbReference>
<organism evidence="1">
    <name type="scientific">viral metagenome</name>
    <dbReference type="NCBI Taxonomy" id="1070528"/>
    <lineage>
        <taxon>unclassified sequences</taxon>
        <taxon>metagenomes</taxon>
        <taxon>organismal metagenomes</taxon>
    </lineage>
</organism>
<proteinExistence type="predicted"/>
<sequence>MDHVIGLDMVKEVNNYMIHPFTESRNIRADEMYSAIQNIKQEYLYDLNEVANKISRAACYSIEDRHEIAEQLGDLYFEMNSFVDYDEDGNEKFDKYKLMRFKPRVNKSELYLQIENRENQQLLKYMRNITGLTTIEA</sequence>
<evidence type="ECO:0000313" key="1">
    <source>
        <dbReference type="EMBL" id="QHU22827.1"/>
    </source>
</evidence>